<organism evidence="1 2">
    <name type="scientific">Chionoecetes opilio</name>
    <name type="common">Atlantic snow crab</name>
    <name type="synonym">Cancer opilio</name>
    <dbReference type="NCBI Taxonomy" id="41210"/>
    <lineage>
        <taxon>Eukaryota</taxon>
        <taxon>Metazoa</taxon>
        <taxon>Ecdysozoa</taxon>
        <taxon>Arthropoda</taxon>
        <taxon>Crustacea</taxon>
        <taxon>Multicrustacea</taxon>
        <taxon>Malacostraca</taxon>
        <taxon>Eumalacostraca</taxon>
        <taxon>Eucarida</taxon>
        <taxon>Decapoda</taxon>
        <taxon>Pleocyemata</taxon>
        <taxon>Brachyura</taxon>
        <taxon>Eubrachyura</taxon>
        <taxon>Majoidea</taxon>
        <taxon>Majidae</taxon>
        <taxon>Chionoecetes</taxon>
    </lineage>
</organism>
<evidence type="ECO:0000313" key="1">
    <source>
        <dbReference type="EMBL" id="KAG0711099.1"/>
    </source>
</evidence>
<name>A0A8J4XPK0_CHIOP</name>
<proteinExistence type="predicted"/>
<keyword evidence="2" id="KW-1185">Reference proteome</keyword>
<accession>A0A8J4XPK0</accession>
<sequence>MTTWCAPTGKRRLPYPCPSDDGWGTSAPWASCPPGPSSAFSSEVPLGALPLVPLRRMPWDSSFFLRLFLPGHRCHRRLLVRRLTGGLLPSVVWGTAPGAQFRTWRCALPGGRGPRSPTSTAGFLSSR</sequence>
<dbReference type="Proteomes" id="UP000770661">
    <property type="component" value="Unassembled WGS sequence"/>
</dbReference>
<reference evidence="1" key="1">
    <citation type="submission" date="2020-07" db="EMBL/GenBank/DDBJ databases">
        <title>The High-quality genome of the commercially important snow crab, Chionoecetes opilio.</title>
        <authorList>
            <person name="Jeong J.-H."/>
            <person name="Ryu S."/>
        </authorList>
    </citation>
    <scope>NUCLEOTIDE SEQUENCE</scope>
    <source>
        <strain evidence="1">MADBK_172401_WGS</strain>
        <tissue evidence="1">Digestive gland</tissue>
    </source>
</reference>
<gene>
    <name evidence="1" type="ORF">GWK47_021381</name>
</gene>
<dbReference type="EMBL" id="JACEEZ010023612">
    <property type="protein sequence ID" value="KAG0711099.1"/>
    <property type="molecule type" value="Genomic_DNA"/>
</dbReference>
<dbReference type="AlphaFoldDB" id="A0A8J4XPK0"/>
<evidence type="ECO:0000313" key="2">
    <source>
        <dbReference type="Proteomes" id="UP000770661"/>
    </source>
</evidence>
<comment type="caution">
    <text evidence="1">The sequence shown here is derived from an EMBL/GenBank/DDBJ whole genome shotgun (WGS) entry which is preliminary data.</text>
</comment>
<protein>
    <submittedName>
        <fullName evidence="1">Uncharacterized protein</fullName>
    </submittedName>
</protein>